<reference evidence="1" key="1">
    <citation type="submission" date="2018-11" db="EMBL/GenBank/DDBJ databases">
        <authorList>
            <consortium name="Pathogen Informatics"/>
        </authorList>
    </citation>
    <scope>NUCLEOTIDE SEQUENCE</scope>
</reference>
<name>A0A3S5FFX5_9PLAT</name>
<sequence length="295" mass="33123">MSQSQYNCFSTLFHSPQFVFSSYSPSPFSAGACEISVFPTDAAASNHGQALSCRVIQVGQVIRIYHRLLLHFLTQPRRTNTRRFDVSGFCLSTSIVTAPSRHACRRRYCHTSLTCPTISFLPCAYKKSLQPDEYGHFPHLPLHILFCSSHTPPSLYLRQQRQCNFDREADVPSASTIRASWHRVDCRGVVRIQHGVEVQQVNLALLTGSCSFLVLLVVRRPGDTIVNSLCLGQADLSLSRCEGPTRGISAFATSISISERSDDACRIRECNEWFIHCFTFHPTHASSQLRRVILS</sequence>
<evidence type="ECO:0000313" key="1">
    <source>
        <dbReference type="EMBL" id="VEL34570.1"/>
    </source>
</evidence>
<accession>A0A3S5FFX5</accession>
<proteinExistence type="predicted"/>
<keyword evidence="2" id="KW-1185">Reference proteome</keyword>
<evidence type="ECO:0000313" key="2">
    <source>
        <dbReference type="Proteomes" id="UP000784294"/>
    </source>
</evidence>
<dbReference type="Proteomes" id="UP000784294">
    <property type="component" value="Unassembled WGS sequence"/>
</dbReference>
<organism evidence="1 2">
    <name type="scientific">Protopolystoma xenopodis</name>
    <dbReference type="NCBI Taxonomy" id="117903"/>
    <lineage>
        <taxon>Eukaryota</taxon>
        <taxon>Metazoa</taxon>
        <taxon>Spiralia</taxon>
        <taxon>Lophotrochozoa</taxon>
        <taxon>Platyhelminthes</taxon>
        <taxon>Monogenea</taxon>
        <taxon>Polyopisthocotylea</taxon>
        <taxon>Polystomatidea</taxon>
        <taxon>Polystomatidae</taxon>
        <taxon>Protopolystoma</taxon>
    </lineage>
</organism>
<protein>
    <submittedName>
        <fullName evidence="1">Uncharacterized protein</fullName>
    </submittedName>
</protein>
<dbReference type="EMBL" id="CAAALY010247936">
    <property type="protein sequence ID" value="VEL34570.1"/>
    <property type="molecule type" value="Genomic_DNA"/>
</dbReference>
<dbReference type="AlphaFoldDB" id="A0A3S5FFX5"/>
<gene>
    <name evidence="1" type="ORF">PXEA_LOCUS28010</name>
</gene>
<comment type="caution">
    <text evidence="1">The sequence shown here is derived from an EMBL/GenBank/DDBJ whole genome shotgun (WGS) entry which is preliminary data.</text>
</comment>